<dbReference type="EMBL" id="PQFF01000297">
    <property type="protein sequence ID" value="RHZ64402.1"/>
    <property type="molecule type" value="Genomic_DNA"/>
</dbReference>
<evidence type="ECO:0000313" key="3">
    <source>
        <dbReference type="Proteomes" id="UP000266861"/>
    </source>
</evidence>
<proteinExistence type="predicted"/>
<dbReference type="AlphaFoldDB" id="A0A397HMX6"/>
<comment type="caution">
    <text evidence="2">The sequence shown here is derived from an EMBL/GenBank/DDBJ whole genome shotgun (WGS) entry which is preliminary data.</text>
</comment>
<dbReference type="Proteomes" id="UP000266861">
    <property type="component" value="Unassembled WGS sequence"/>
</dbReference>
<reference evidence="2 3" key="1">
    <citation type="submission" date="2018-08" db="EMBL/GenBank/DDBJ databases">
        <title>Genome and evolution of the arbuscular mycorrhizal fungus Diversispora epigaea (formerly Glomus versiforme) and its bacterial endosymbionts.</title>
        <authorList>
            <person name="Sun X."/>
            <person name="Fei Z."/>
            <person name="Harrison M."/>
        </authorList>
    </citation>
    <scope>NUCLEOTIDE SEQUENCE [LARGE SCALE GENOMIC DNA]</scope>
    <source>
        <strain evidence="2 3">IT104</strain>
    </source>
</reference>
<sequence>MSALKRFEIEELNRQQKSKNENDDQKESDELGDVNTIEPMLPTSPILKLQVPTILKRNDSIVYIEYKIDELLNRIEMMKKYQEQRRQKRINNNSININNIV</sequence>
<organism evidence="2 3">
    <name type="scientific">Diversispora epigaea</name>
    <dbReference type="NCBI Taxonomy" id="1348612"/>
    <lineage>
        <taxon>Eukaryota</taxon>
        <taxon>Fungi</taxon>
        <taxon>Fungi incertae sedis</taxon>
        <taxon>Mucoromycota</taxon>
        <taxon>Glomeromycotina</taxon>
        <taxon>Glomeromycetes</taxon>
        <taxon>Diversisporales</taxon>
        <taxon>Diversisporaceae</taxon>
        <taxon>Diversispora</taxon>
    </lineage>
</organism>
<evidence type="ECO:0000313" key="2">
    <source>
        <dbReference type="EMBL" id="RHZ64402.1"/>
    </source>
</evidence>
<accession>A0A397HMX6</accession>
<protein>
    <submittedName>
        <fullName evidence="2">Uncharacterized protein</fullName>
    </submittedName>
</protein>
<keyword evidence="3" id="KW-1185">Reference proteome</keyword>
<evidence type="ECO:0000256" key="1">
    <source>
        <dbReference type="SAM" id="MobiDB-lite"/>
    </source>
</evidence>
<feature type="region of interest" description="Disordered" evidence="1">
    <location>
        <begin position="10"/>
        <end position="37"/>
    </location>
</feature>
<name>A0A397HMX6_9GLOM</name>
<feature type="compositionally biased region" description="Basic and acidic residues" evidence="1">
    <location>
        <begin position="10"/>
        <end position="29"/>
    </location>
</feature>
<gene>
    <name evidence="2" type="ORF">Glove_325g32</name>
</gene>